<sequence length="55" mass="6192">MASDSIIKSIDLSEKKHFTLDGIPYLNGKVAVVQEGNFGIGYIARREICQKKRPR</sequence>
<reference evidence="1" key="1">
    <citation type="submission" date="2021-06" db="EMBL/GenBank/DDBJ databases">
        <authorList>
            <person name="Kallberg Y."/>
            <person name="Tangrot J."/>
            <person name="Rosling A."/>
        </authorList>
    </citation>
    <scope>NUCLEOTIDE SEQUENCE</scope>
    <source>
        <strain evidence="1">FL966</strain>
    </source>
</reference>
<name>A0A9N8ZEZ3_9GLOM</name>
<organism evidence="1 2">
    <name type="scientific">Cetraspora pellucida</name>
    <dbReference type="NCBI Taxonomy" id="1433469"/>
    <lineage>
        <taxon>Eukaryota</taxon>
        <taxon>Fungi</taxon>
        <taxon>Fungi incertae sedis</taxon>
        <taxon>Mucoromycota</taxon>
        <taxon>Glomeromycotina</taxon>
        <taxon>Glomeromycetes</taxon>
        <taxon>Diversisporales</taxon>
        <taxon>Gigasporaceae</taxon>
        <taxon>Cetraspora</taxon>
    </lineage>
</organism>
<evidence type="ECO:0000313" key="1">
    <source>
        <dbReference type="EMBL" id="CAG8495122.1"/>
    </source>
</evidence>
<dbReference type="Proteomes" id="UP000789759">
    <property type="component" value="Unassembled WGS sequence"/>
</dbReference>
<gene>
    <name evidence="1" type="ORF">CPELLU_LOCUS2176</name>
</gene>
<comment type="caution">
    <text evidence="1">The sequence shown here is derived from an EMBL/GenBank/DDBJ whole genome shotgun (WGS) entry which is preliminary data.</text>
</comment>
<feature type="non-terminal residue" evidence="1">
    <location>
        <position position="1"/>
    </location>
</feature>
<proteinExistence type="predicted"/>
<accession>A0A9N8ZEZ3</accession>
<evidence type="ECO:0000313" key="2">
    <source>
        <dbReference type="Proteomes" id="UP000789759"/>
    </source>
</evidence>
<protein>
    <submittedName>
        <fullName evidence="1">2423_t:CDS:1</fullName>
    </submittedName>
</protein>
<dbReference type="EMBL" id="CAJVQA010000897">
    <property type="protein sequence ID" value="CAG8495122.1"/>
    <property type="molecule type" value="Genomic_DNA"/>
</dbReference>
<keyword evidence="2" id="KW-1185">Reference proteome</keyword>
<dbReference type="AlphaFoldDB" id="A0A9N8ZEZ3"/>